<evidence type="ECO:0000313" key="4">
    <source>
        <dbReference type="Proteomes" id="UP000006565"/>
    </source>
</evidence>
<dbReference type="GeneID" id="9744104"/>
<dbReference type="EMBL" id="CP002117">
    <property type="protein sequence ID" value="ADN36387.1"/>
    <property type="molecule type" value="Genomic_DNA"/>
</dbReference>
<dbReference type="InterPro" id="IPR013108">
    <property type="entry name" value="Amidohydro_3"/>
</dbReference>
<dbReference type="Gene3D" id="2.30.40.10">
    <property type="entry name" value="Urease, subunit C, domain 1"/>
    <property type="match status" value="1"/>
</dbReference>
<dbReference type="Proteomes" id="UP000006565">
    <property type="component" value="Chromosome"/>
</dbReference>
<dbReference type="SUPFAM" id="SSF51338">
    <property type="entry name" value="Composite domain of metallo-dependent hydrolases"/>
    <property type="match status" value="2"/>
</dbReference>
<organism evidence="3 4">
    <name type="scientific">Methanolacinia petrolearia (strain DSM 11571 / OCM 486 / SEBR 4847)</name>
    <name type="common">Methanoplanus petrolearius</name>
    <dbReference type="NCBI Taxonomy" id="679926"/>
    <lineage>
        <taxon>Archaea</taxon>
        <taxon>Methanobacteriati</taxon>
        <taxon>Methanobacteriota</taxon>
        <taxon>Stenosarchaea group</taxon>
        <taxon>Methanomicrobia</taxon>
        <taxon>Methanomicrobiales</taxon>
        <taxon>Methanomicrobiaceae</taxon>
        <taxon>Methanolacinia</taxon>
    </lineage>
</organism>
<dbReference type="AlphaFoldDB" id="E1RH83"/>
<keyword evidence="4" id="KW-1185">Reference proteome</keyword>
<reference evidence="3 4" key="1">
    <citation type="journal article" date="2010" name="Stand. Genomic Sci.">
        <title>Complete genome sequence of Methanoplanus petrolearius type strain (SEBR 4847).</title>
        <authorList>
            <person name="Brambilla E."/>
            <person name="Djao O.D."/>
            <person name="Daligault H."/>
            <person name="Lapidus A."/>
            <person name="Lucas S."/>
            <person name="Hammon N."/>
            <person name="Nolan M."/>
            <person name="Tice H."/>
            <person name="Cheng J.F."/>
            <person name="Han C."/>
            <person name="Tapia R."/>
            <person name="Goodwin L."/>
            <person name="Pitluck S."/>
            <person name="Liolios K."/>
            <person name="Ivanova N."/>
            <person name="Mavromatis K."/>
            <person name="Mikhailova N."/>
            <person name="Pati A."/>
            <person name="Chen A."/>
            <person name="Palaniappan K."/>
            <person name="Land M."/>
            <person name="Hauser L."/>
            <person name="Chang Y.J."/>
            <person name="Jeffries C.D."/>
            <person name="Rohde M."/>
            <person name="Spring S."/>
            <person name="Sikorski J."/>
            <person name="Goker M."/>
            <person name="Woyke T."/>
            <person name="Bristow J."/>
            <person name="Eisen J.A."/>
            <person name="Markowitz V."/>
            <person name="Hugenholtz P."/>
            <person name="Kyrpides N.C."/>
            <person name="Klenk H.P."/>
        </authorList>
    </citation>
    <scope>NUCLEOTIDE SEQUENCE [LARGE SCALE GENOMIC DNA]</scope>
    <source>
        <strain evidence="4">DSM 11571 / OCM 486 / SEBR 4847</strain>
    </source>
</reference>
<dbReference type="RefSeq" id="WP_013329564.1">
    <property type="nucleotide sequence ID" value="NC_014507.1"/>
</dbReference>
<name>E1RH83_METP4</name>
<evidence type="ECO:0000259" key="2">
    <source>
        <dbReference type="Pfam" id="PF07969"/>
    </source>
</evidence>
<feature type="compositionally biased region" description="Basic and acidic residues" evidence="1">
    <location>
        <begin position="71"/>
        <end position="84"/>
    </location>
</feature>
<protein>
    <submittedName>
        <fullName evidence="3">Formylmethanofuran dehydrogenase subunit A</fullName>
    </submittedName>
</protein>
<dbReference type="PIRSF" id="PIRSF006453">
    <property type="entry name" value="FwdA"/>
    <property type="match status" value="1"/>
</dbReference>
<sequence>MEYIVKNGFVVDPVLGADCEKMDIAVRDGKIVDDAGPNAKVIDASGMLVMAGGVDIHSHSAGPKVNVGRNLRPEDKGNHPEFTRPRSGVKKMEAGFSVPTAYSSGYIFSRMGYGFATEAAMPPLYAKHTHEEMRDTPIIDEAALPVFGNNWFVLDYLKNHEIDNTASYIAWLLRVTKGYGIKCVNPGGTEAWAWGMNCITPKDPVPFFDITPEEIIKGLIEANEYLKLPHSMHLHSNSLGEPGNYQITIDSLKCAEGIKPAGDFNRDQVLHHTHLQFHCYGGDSYSSKSFESRSREVMDYINSVDNITFDIGQITLDETTTMTADGPFEYHLSHMNHLKWVNKDVELETAAGVVPFIYNPNSFIGVAQWAIGLELGLLAKDPMKCYVTTDAPNAGPVHRYPRVIKWLMSSKARDDILDACKYGESVRSQCYIGELSDRELTLMDIAKMTRTGSAKALGLSHMFGSLKPGMEGDVSVYPINPVEDLGDPDKIEYAFGNAKYFIKSGELIIDNGEFVSNGNKRTFWVSHPMQLTDQVERDISERFKKYYTVTRNNYGVKEHHYVPNPYVIEVGA</sequence>
<dbReference type="InterPro" id="IPR011059">
    <property type="entry name" value="Metal-dep_hydrolase_composite"/>
</dbReference>
<accession>E1RH83</accession>
<dbReference type="KEGG" id="mpi:Mpet_1632"/>
<dbReference type="InterPro" id="IPR032466">
    <property type="entry name" value="Metal_Hydrolase"/>
</dbReference>
<dbReference type="eggNOG" id="arCOG04461">
    <property type="taxonomic scope" value="Archaea"/>
</dbReference>
<dbReference type="NCBIfam" id="TIGR03121">
    <property type="entry name" value="one_C_dehyd_A"/>
    <property type="match status" value="1"/>
</dbReference>
<feature type="domain" description="Amidohydrolase 3" evidence="2">
    <location>
        <begin position="40"/>
        <end position="482"/>
    </location>
</feature>
<dbReference type="SUPFAM" id="SSF51556">
    <property type="entry name" value="Metallo-dependent hydrolases"/>
    <property type="match status" value="1"/>
</dbReference>
<evidence type="ECO:0000313" key="3">
    <source>
        <dbReference type="EMBL" id="ADN36387.1"/>
    </source>
</evidence>
<evidence type="ECO:0000256" key="1">
    <source>
        <dbReference type="SAM" id="MobiDB-lite"/>
    </source>
</evidence>
<dbReference type="HOGENOM" id="CLU_035587_0_0_2"/>
<dbReference type="STRING" id="679926.Mpet_1632"/>
<proteinExistence type="predicted"/>
<dbReference type="GO" id="GO:0016810">
    <property type="term" value="F:hydrolase activity, acting on carbon-nitrogen (but not peptide) bonds"/>
    <property type="evidence" value="ECO:0007669"/>
    <property type="project" value="InterPro"/>
</dbReference>
<dbReference type="InterPro" id="IPR012027">
    <property type="entry name" value="Formylmethanofuran_DH_asu"/>
</dbReference>
<dbReference type="PANTHER" id="PTHR11647:SF1">
    <property type="entry name" value="COLLAPSIN RESPONSE MEDIATOR PROTEIN"/>
    <property type="match status" value="1"/>
</dbReference>
<dbReference type="Pfam" id="PF07969">
    <property type="entry name" value="Amidohydro_3"/>
    <property type="match status" value="1"/>
</dbReference>
<feature type="region of interest" description="Disordered" evidence="1">
    <location>
        <begin position="62"/>
        <end position="86"/>
    </location>
</feature>
<dbReference type="InterPro" id="IPR050378">
    <property type="entry name" value="Metallo-dep_Hydrolases_sf"/>
</dbReference>
<dbReference type="PANTHER" id="PTHR11647">
    <property type="entry name" value="HYDRANTOINASE/DIHYDROPYRIMIDINASE FAMILY MEMBER"/>
    <property type="match status" value="1"/>
</dbReference>
<gene>
    <name evidence="3" type="ordered locus">Mpet_1632</name>
</gene>